<dbReference type="EMBL" id="JAPTHD010000003">
    <property type="protein sequence ID" value="MDV5823909.1"/>
    <property type="molecule type" value="Genomic_DNA"/>
</dbReference>
<evidence type="ECO:0000313" key="9">
    <source>
        <dbReference type="Proteomes" id="UP001185984"/>
    </source>
</evidence>
<name>A0ABU3ZWP3_9SPHN</name>
<evidence type="ECO:0000256" key="6">
    <source>
        <dbReference type="PROSITE-ProRule" id="PRU01091"/>
    </source>
</evidence>
<organism evidence="8 9">
    <name type="scientific">Sphingobium naphthae</name>
    <dbReference type="NCBI Taxonomy" id="1886786"/>
    <lineage>
        <taxon>Bacteria</taxon>
        <taxon>Pseudomonadati</taxon>
        <taxon>Pseudomonadota</taxon>
        <taxon>Alphaproteobacteria</taxon>
        <taxon>Sphingomonadales</taxon>
        <taxon>Sphingomonadaceae</taxon>
        <taxon>Sphingobium</taxon>
    </lineage>
</organism>
<dbReference type="InterPro" id="IPR039420">
    <property type="entry name" value="WalR-like"/>
</dbReference>
<accession>A0ABU3ZWP3</accession>
<gene>
    <name evidence="8" type="ORF">O0R41_09905</name>
</gene>
<keyword evidence="1" id="KW-0597">Phosphoprotein</keyword>
<evidence type="ECO:0000259" key="7">
    <source>
        <dbReference type="PROSITE" id="PS51755"/>
    </source>
</evidence>
<dbReference type="SMART" id="SM00862">
    <property type="entry name" value="Trans_reg_C"/>
    <property type="match status" value="1"/>
</dbReference>
<keyword evidence="2" id="KW-0902">Two-component regulatory system</keyword>
<dbReference type="RefSeq" id="WP_317516764.1">
    <property type="nucleotide sequence ID" value="NZ_JAPTHD010000003.1"/>
</dbReference>
<dbReference type="InterPro" id="IPR036388">
    <property type="entry name" value="WH-like_DNA-bd_sf"/>
</dbReference>
<protein>
    <submittedName>
        <fullName evidence="8">Winged helix-turn-helix domain-containing protein</fullName>
    </submittedName>
</protein>
<evidence type="ECO:0000256" key="2">
    <source>
        <dbReference type="ARBA" id="ARBA00023012"/>
    </source>
</evidence>
<keyword evidence="3" id="KW-0805">Transcription regulation</keyword>
<feature type="domain" description="OmpR/PhoB-type" evidence="7">
    <location>
        <begin position="90"/>
        <end position="188"/>
    </location>
</feature>
<dbReference type="InterPro" id="IPR001867">
    <property type="entry name" value="OmpR/PhoB-type_DNA-bd"/>
</dbReference>
<evidence type="ECO:0000313" key="8">
    <source>
        <dbReference type="EMBL" id="MDV5823909.1"/>
    </source>
</evidence>
<keyword evidence="4 6" id="KW-0238">DNA-binding</keyword>
<dbReference type="Proteomes" id="UP001185984">
    <property type="component" value="Unassembled WGS sequence"/>
</dbReference>
<sequence length="200" mass="21588">MGGQVECHGLGSDFVPVARALSARGFDLAMRAAPGQPHVRAGDAMILWQGTDDPLARARALEGGVQEVVGPWMHEAEAVARIIRLAQEQQPRLALGDLVIHLLDRRVERAGRPVPLLAREYALLLHLARHAGQPLSRTDLLRAVWRLDFDPGTNSVEVHMSRLRAKLDRGGARPLLRTVKGRGYMLDAGVGGGADRGSGA</sequence>
<dbReference type="PANTHER" id="PTHR48111">
    <property type="entry name" value="REGULATOR OF RPOS"/>
    <property type="match status" value="1"/>
</dbReference>
<keyword evidence="9" id="KW-1185">Reference proteome</keyword>
<evidence type="ECO:0000256" key="5">
    <source>
        <dbReference type="ARBA" id="ARBA00023163"/>
    </source>
</evidence>
<reference evidence="9" key="1">
    <citation type="journal article" date="2022" name="J Environ Chem Eng">
        <title>Biodegradation of petroleum oil using a constructed nonpathogenic and heavy metal-tolerant bacterial consortium isolated from marine sponges.</title>
        <authorList>
            <person name="Dechsakulwatana C."/>
            <person name="Rungsihiranrut A."/>
            <person name="Muangchinda C."/>
            <person name="Ningthoujam R."/>
            <person name="Klankeo P."/>
            <person name="Pinyakong O."/>
        </authorList>
    </citation>
    <scope>NUCLEOTIDE SEQUENCE [LARGE SCALE GENOMIC DNA]</scope>
    <source>
        <strain evidence="9">MO2-4</strain>
    </source>
</reference>
<feature type="DNA-binding region" description="OmpR/PhoB-type" evidence="6">
    <location>
        <begin position="90"/>
        <end position="188"/>
    </location>
</feature>
<evidence type="ECO:0000256" key="1">
    <source>
        <dbReference type="ARBA" id="ARBA00022553"/>
    </source>
</evidence>
<dbReference type="Gene3D" id="1.10.10.10">
    <property type="entry name" value="Winged helix-like DNA-binding domain superfamily/Winged helix DNA-binding domain"/>
    <property type="match status" value="1"/>
</dbReference>
<evidence type="ECO:0000256" key="4">
    <source>
        <dbReference type="ARBA" id="ARBA00023125"/>
    </source>
</evidence>
<dbReference type="Pfam" id="PF00486">
    <property type="entry name" value="Trans_reg_C"/>
    <property type="match status" value="1"/>
</dbReference>
<keyword evidence="5" id="KW-0804">Transcription</keyword>
<dbReference type="PANTHER" id="PTHR48111:SF1">
    <property type="entry name" value="TWO-COMPONENT RESPONSE REGULATOR ORR33"/>
    <property type="match status" value="1"/>
</dbReference>
<dbReference type="PROSITE" id="PS51755">
    <property type="entry name" value="OMPR_PHOB"/>
    <property type="match status" value="1"/>
</dbReference>
<comment type="caution">
    <text evidence="8">The sequence shown here is derived from an EMBL/GenBank/DDBJ whole genome shotgun (WGS) entry which is preliminary data.</text>
</comment>
<proteinExistence type="predicted"/>
<evidence type="ECO:0000256" key="3">
    <source>
        <dbReference type="ARBA" id="ARBA00023015"/>
    </source>
</evidence>
<dbReference type="CDD" id="cd00383">
    <property type="entry name" value="trans_reg_C"/>
    <property type="match status" value="1"/>
</dbReference>
<dbReference type="InterPro" id="IPR016032">
    <property type="entry name" value="Sig_transdc_resp-reg_C-effctor"/>
</dbReference>
<dbReference type="SUPFAM" id="SSF46894">
    <property type="entry name" value="C-terminal effector domain of the bipartite response regulators"/>
    <property type="match status" value="1"/>
</dbReference>